<dbReference type="Pfam" id="PF00271">
    <property type="entry name" value="Helicase_C"/>
    <property type="match status" value="1"/>
</dbReference>
<dbReference type="HAMAP" id="MF_00983">
    <property type="entry name" value="PriA"/>
    <property type="match status" value="1"/>
</dbReference>
<dbReference type="PROSITE" id="PS51194">
    <property type="entry name" value="HELICASE_CTER"/>
    <property type="match status" value="1"/>
</dbReference>
<dbReference type="PANTHER" id="PTHR30580">
    <property type="entry name" value="PRIMOSOMAL PROTEIN N"/>
    <property type="match status" value="1"/>
</dbReference>
<keyword evidence="8 12" id="KW-0067">ATP-binding</keyword>
<dbReference type="GO" id="GO:0006310">
    <property type="term" value="P:DNA recombination"/>
    <property type="evidence" value="ECO:0007669"/>
    <property type="project" value="InterPro"/>
</dbReference>
<feature type="binding site" evidence="12">
    <location>
        <position position="559"/>
    </location>
    <ligand>
        <name>Zn(2+)</name>
        <dbReference type="ChEBI" id="CHEBI:29105"/>
        <label>1</label>
    </ligand>
</feature>
<keyword evidence="9 12" id="KW-0238">DNA-binding</keyword>
<dbReference type="SMART" id="SM00487">
    <property type="entry name" value="DEXDc"/>
    <property type="match status" value="1"/>
</dbReference>
<protein>
    <recommendedName>
        <fullName evidence="12">Replication restart protein PriA</fullName>
    </recommendedName>
    <alternativeName>
        <fullName evidence="12">ATP-dependent DNA helicase PriA</fullName>
        <ecNumber evidence="12">5.6.2.4</ecNumber>
    </alternativeName>
    <alternativeName>
        <fullName evidence="12">DNA 3'-5' helicase PriA</fullName>
    </alternativeName>
</protein>
<keyword evidence="4 12" id="KW-0547">Nucleotide-binding</keyword>
<dbReference type="EC" id="5.6.2.4" evidence="12"/>
<evidence type="ECO:0000256" key="8">
    <source>
        <dbReference type="ARBA" id="ARBA00022840"/>
    </source>
</evidence>
<dbReference type="GO" id="GO:0003677">
    <property type="term" value="F:DNA binding"/>
    <property type="evidence" value="ECO:0007669"/>
    <property type="project" value="UniProtKB-UniRule"/>
</dbReference>
<comment type="catalytic activity">
    <reaction evidence="11 12">
        <text>ATP + H2O = ADP + phosphate + H(+)</text>
        <dbReference type="Rhea" id="RHEA:13065"/>
        <dbReference type="ChEBI" id="CHEBI:15377"/>
        <dbReference type="ChEBI" id="CHEBI:15378"/>
        <dbReference type="ChEBI" id="CHEBI:30616"/>
        <dbReference type="ChEBI" id="CHEBI:43474"/>
        <dbReference type="ChEBI" id="CHEBI:456216"/>
        <dbReference type="EC" id="5.6.2.4"/>
    </reaction>
</comment>
<sequence>MRGERMSLYAQVIVDVPTMQTNKPYTYLVPSELEEQIQAGMRCVVPFGKGSRKIQGFVLDVSNQKPDEDFEIKKIVSLMDFAPVLNEEALQLADWMANYTFSFKISCLQTMLPNVMRAGYEKSIRLLDENVEPEIKKLFDQNNLLTFDDKMDAKIRRKIYGLRKKDKVEIVYHVNDRARVKETEFIKSKITAENISAFLNAQRKTATKKKRMLEKLLDLGNDPVERIKFQKQNSFTSNDVKQAENSGWLSLVSKETYRNPSENATTESSSPRKLTAEQNVCVTRINQAIEQEESDVFLLQGVTGSGKTEVYLQTIAHALKLSKKALMLVPEISLTPQMVRRVKGRFGPKVAMLHSALSDGERFDEWRRIERGEAQVVVGARSAVFAPLDRIGIIIMDEEHETSYKQDEMPRYNAREVAIWRGKHHHCPVVLGSATPSLESRARGQKSVYQRLLLTKRINGRPMPHVELVDMREALKSAPSPDFSAELLTKIKEHLKRDEQVVLMLNRRGYSSFVMCRECGFVLKCPNCDISLTLHMDTHSMKCHYCGHEESIPRICPSCRSNKIRYYGTGTQKVEEQLHELLPDARVLRMDVDTTRRKGAHERLLKRFGRHEADILLGTQMIAKGLDFPDVTLVGVLNADTALGLPDFRSSEKTFQLLTQVSGRAGRADKNGEVVIQTFNKEHYAIQLACTQEYERFYAYEMQLRHRLGYPPYYFTIKITASYDNEADACRKMYEIRRELSQVLSKSAKILGPTPKAIMRVNNRYYYQIVIEYKKEPRLEEYLQDLLVRSQTDEPKGLKLIIDRDPISFM</sequence>
<feature type="binding site" evidence="12">
    <location>
        <position position="556"/>
    </location>
    <ligand>
        <name>Zn(2+)</name>
        <dbReference type="ChEBI" id="CHEBI:29105"/>
        <label>1</label>
    </ligand>
</feature>
<dbReference type="InterPro" id="IPR027417">
    <property type="entry name" value="P-loop_NTPase"/>
</dbReference>
<dbReference type="InterPro" id="IPR041222">
    <property type="entry name" value="PriA_3primeBD"/>
</dbReference>
<organism evidence="13">
    <name type="scientific">Ligilactobacillus ruminis</name>
    <dbReference type="NCBI Taxonomy" id="1623"/>
    <lineage>
        <taxon>Bacteria</taxon>
        <taxon>Bacillati</taxon>
        <taxon>Bacillota</taxon>
        <taxon>Bacilli</taxon>
        <taxon>Lactobacillales</taxon>
        <taxon>Lactobacillaceae</taxon>
        <taxon>Ligilactobacillus</taxon>
    </lineage>
</organism>
<reference evidence="13" key="1">
    <citation type="journal article" date="2019" name="Nat. Med.">
        <title>A library of human gut bacterial isolates paired with longitudinal multiomics data enables mechanistic microbiome research.</title>
        <authorList>
            <person name="Poyet M."/>
            <person name="Groussin M."/>
            <person name="Gibbons S.M."/>
            <person name="Avila-Pacheco J."/>
            <person name="Jiang X."/>
            <person name="Kearney S.M."/>
            <person name="Perrotta A.R."/>
            <person name="Berdy B."/>
            <person name="Zhao S."/>
            <person name="Lieberman T.D."/>
            <person name="Swanson P.K."/>
            <person name="Smith M."/>
            <person name="Roesemann S."/>
            <person name="Alexander J.E."/>
            <person name="Rich S.A."/>
            <person name="Livny J."/>
            <person name="Vlamakis H."/>
            <person name="Clish C."/>
            <person name="Bullock K."/>
            <person name="Deik A."/>
            <person name="Scott J."/>
            <person name="Pierce K.A."/>
            <person name="Xavier R.J."/>
            <person name="Alm E.J."/>
        </authorList>
    </citation>
    <scope>NUCLEOTIDE SEQUENCE</scope>
    <source>
        <strain evidence="13">BIOML-A18</strain>
    </source>
</reference>
<evidence type="ECO:0000313" key="13">
    <source>
        <dbReference type="EMBL" id="MSA67630.1"/>
    </source>
</evidence>
<dbReference type="EMBL" id="WKOD01000001">
    <property type="protein sequence ID" value="MSA67630.1"/>
    <property type="molecule type" value="Genomic_DNA"/>
</dbReference>
<keyword evidence="7 12" id="KW-0862">Zinc</keyword>
<accession>A0A6A8HAM4</accession>
<dbReference type="InterPro" id="IPR041236">
    <property type="entry name" value="PriA_C"/>
</dbReference>
<keyword evidence="5 12" id="KW-0378">Hydrolase</keyword>
<evidence type="ECO:0000256" key="11">
    <source>
        <dbReference type="ARBA" id="ARBA00048988"/>
    </source>
</evidence>
<feature type="binding site" evidence="12">
    <location>
        <position position="546"/>
    </location>
    <ligand>
        <name>Zn(2+)</name>
        <dbReference type="ChEBI" id="CHEBI:29105"/>
        <label>2</label>
    </ligand>
</feature>
<comment type="cofactor">
    <cofactor evidence="12">
        <name>Zn(2+)</name>
        <dbReference type="ChEBI" id="CHEBI:29105"/>
    </cofactor>
    <text evidence="12">Binds 2 zinc ions per subunit.</text>
</comment>
<comment type="catalytic activity">
    <reaction evidence="12">
        <text>Couples ATP hydrolysis with the unwinding of duplex DNA by translocating in the 3'-5' direction.</text>
        <dbReference type="EC" id="5.6.2.4"/>
    </reaction>
</comment>
<evidence type="ECO:0000256" key="10">
    <source>
        <dbReference type="ARBA" id="ARBA00023235"/>
    </source>
</evidence>
<dbReference type="InterPro" id="IPR014001">
    <property type="entry name" value="Helicase_ATP-bd"/>
</dbReference>
<dbReference type="GO" id="GO:0005524">
    <property type="term" value="F:ATP binding"/>
    <property type="evidence" value="ECO:0007669"/>
    <property type="project" value="UniProtKB-UniRule"/>
</dbReference>
<dbReference type="GO" id="GO:1990077">
    <property type="term" value="C:primosome complex"/>
    <property type="evidence" value="ECO:0007669"/>
    <property type="project" value="UniProtKB-UniRule"/>
</dbReference>
<dbReference type="InterPro" id="IPR005259">
    <property type="entry name" value="PriA"/>
</dbReference>
<evidence type="ECO:0000256" key="1">
    <source>
        <dbReference type="ARBA" id="ARBA00022515"/>
    </source>
</evidence>
<dbReference type="Pfam" id="PF17764">
    <property type="entry name" value="PriA_3primeBD"/>
    <property type="match status" value="1"/>
</dbReference>
<dbReference type="GO" id="GO:0016787">
    <property type="term" value="F:hydrolase activity"/>
    <property type="evidence" value="ECO:0007669"/>
    <property type="project" value="UniProtKB-KW"/>
</dbReference>
<dbReference type="InterPro" id="IPR011545">
    <property type="entry name" value="DEAD/DEAH_box_helicase_dom"/>
</dbReference>
<dbReference type="GO" id="GO:0006269">
    <property type="term" value="P:DNA replication, synthesis of primer"/>
    <property type="evidence" value="ECO:0007669"/>
    <property type="project" value="UniProtKB-KW"/>
</dbReference>
<dbReference type="Pfam" id="PF18319">
    <property type="entry name" value="Zn_ribbon_PriA"/>
    <property type="match status" value="1"/>
</dbReference>
<keyword evidence="1 12" id="KW-0639">Primosome</keyword>
<dbReference type="NCBIfam" id="NF004066">
    <property type="entry name" value="PRK05580.1-3"/>
    <property type="match status" value="1"/>
</dbReference>
<dbReference type="Gene3D" id="3.40.1440.60">
    <property type="entry name" value="PriA, 3(prime) DNA-binding domain"/>
    <property type="match status" value="1"/>
</dbReference>
<dbReference type="GO" id="GO:0008270">
    <property type="term" value="F:zinc ion binding"/>
    <property type="evidence" value="ECO:0007669"/>
    <property type="project" value="UniProtKB-UniRule"/>
</dbReference>
<dbReference type="InterPro" id="IPR001650">
    <property type="entry name" value="Helicase_C-like"/>
</dbReference>
<comment type="subunit">
    <text evidence="12">Component of the replication restart primosome.</text>
</comment>
<dbReference type="FunFam" id="3.40.50.300:FF:000489">
    <property type="entry name" value="Primosome assembly protein PriA"/>
    <property type="match status" value="1"/>
</dbReference>
<dbReference type="SMART" id="SM00490">
    <property type="entry name" value="HELICc"/>
    <property type="match status" value="1"/>
</dbReference>
<keyword evidence="10 12" id="KW-0413">Isomerase</keyword>
<dbReference type="PANTHER" id="PTHR30580:SF0">
    <property type="entry name" value="PRIMOSOMAL PROTEIN N"/>
    <property type="match status" value="1"/>
</dbReference>
<proteinExistence type="inferred from homology"/>
<keyword evidence="3 12" id="KW-0479">Metal-binding</keyword>
<dbReference type="InterPro" id="IPR040498">
    <property type="entry name" value="PriA_CRR"/>
</dbReference>
<name>A0A6A8HAM4_9LACO</name>
<evidence type="ECO:0000256" key="5">
    <source>
        <dbReference type="ARBA" id="ARBA00022801"/>
    </source>
</evidence>
<feature type="binding site" evidence="12">
    <location>
        <position position="543"/>
    </location>
    <ligand>
        <name>Zn(2+)</name>
        <dbReference type="ChEBI" id="CHEBI:29105"/>
        <label>2</label>
    </ligand>
</feature>
<dbReference type="Pfam" id="PF18074">
    <property type="entry name" value="PriA_C"/>
    <property type="match status" value="1"/>
</dbReference>
<comment type="function">
    <text evidence="12">Initiates the restart of stalled replication forks, which reloads the replicative helicase on sites other than the origin of replication. Recognizes and binds to abandoned replication forks and remodels them to uncover a helicase loading site. Promotes assembly of the primosome at these replication forks.</text>
</comment>
<keyword evidence="2 12" id="KW-0235">DNA replication</keyword>
<dbReference type="AlphaFoldDB" id="A0A6A8HAM4"/>
<feature type="binding site" evidence="12">
    <location>
        <position position="519"/>
    </location>
    <ligand>
        <name>Zn(2+)</name>
        <dbReference type="ChEBI" id="CHEBI:29105"/>
        <label>1</label>
    </ligand>
</feature>
<feature type="binding site" evidence="12">
    <location>
        <position position="525"/>
    </location>
    <ligand>
        <name>Zn(2+)</name>
        <dbReference type="ChEBI" id="CHEBI:29105"/>
        <label>2</label>
    </ligand>
</feature>
<feature type="binding site" evidence="12">
    <location>
        <position position="528"/>
    </location>
    <ligand>
        <name>Zn(2+)</name>
        <dbReference type="ChEBI" id="CHEBI:29105"/>
        <label>2</label>
    </ligand>
</feature>
<dbReference type="CDD" id="cd17929">
    <property type="entry name" value="DEXHc_priA"/>
    <property type="match status" value="1"/>
</dbReference>
<dbReference type="GO" id="GO:0043138">
    <property type="term" value="F:3'-5' DNA helicase activity"/>
    <property type="evidence" value="ECO:0007669"/>
    <property type="project" value="UniProtKB-EC"/>
</dbReference>
<evidence type="ECO:0000256" key="4">
    <source>
        <dbReference type="ARBA" id="ARBA00022741"/>
    </source>
</evidence>
<evidence type="ECO:0000256" key="3">
    <source>
        <dbReference type="ARBA" id="ARBA00022723"/>
    </source>
</evidence>
<feature type="binding site" evidence="12">
    <location>
        <position position="516"/>
    </location>
    <ligand>
        <name>Zn(2+)</name>
        <dbReference type="ChEBI" id="CHEBI:29105"/>
        <label>1</label>
    </ligand>
</feature>
<evidence type="ECO:0000256" key="2">
    <source>
        <dbReference type="ARBA" id="ARBA00022705"/>
    </source>
</evidence>
<dbReference type="CDD" id="cd18804">
    <property type="entry name" value="SF2_C_priA"/>
    <property type="match status" value="1"/>
</dbReference>
<evidence type="ECO:0000256" key="6">
    <source>
        <dbReference type="ARBA" id="ARBA00022806"/>
    </source>
</evidence>
<dbReference type="FunFam" id="3.40.1440.60:FF:000001">
    <property type="entry name" value="Primosomal protein N"/>
    <property type="match status" value="1"/>
</dbReference>
<evidence type="ECO:0000256" key="12">
    <source>
        <dbReference type="HAMAP-Rule" id="MF_00983"/>
    </source>
</evidence>
<comment type="caution">
    <text evidence="13">The sequence shown here is derived from an EMBL/GenBank/DDBJ whole genome shotgun (WGS) entry which is preliminary data.</text>
</comment>
<dbReference type="GO" id="GO:0006302">
    <property type="term" value="P:double-strand break repair"/>
    <property type="evidence" value="ECO:0007669"/>
    <property type="project" value="InterPro"/>
</dbReference>
<dbReference type="SUPFAM" id="SSF52540">
    <property type="entry name" value="P-loop containing nucleoside triphosphate hydrolases"/>
    <property type="match status" value="1"/>
</dbReference>
<evidence type="ECO:0000256" key="7">
    <source>
        <dbReference type="ARBA" id="ARBA00022833"/>
    </source>
</evidence>
<gene>
    <name evidence="12 13" type="primary">priA</name>
    <name evidence="13" type="ORF">GKC89_00525</name>
</gene>
<dbReference type="Pfam" id="PF00270">
    <property type="entry name" value="DEAD"/>
    <property type="match status" value="1"/>
</dbReference>
<evidence type="ECO:0000256" key="9">
    <source>
        <dbReference type="ARBA" id="ARBA00023125"/>
    </source>
</evidence>
<dbReference type="PROSITE" id="PS51192">
    <property type="entry name" value="HELICASE_ATP_BIND_1"/>
    <property type="match status" value="1"/>
</dbReference>
<dbReference type="Gene3D" id="3.40.50.300">
    <property type="entry name" value="P-loop containing nucleotide triphosphate hydrolases"/>
    <property type="match status" value="2"/>
</dbReference>
<dbReference type="InterPro" id="IPR042115">
    <property type="entry name" value="PriA_3primeBD_sf"/>
</dbReference>
<comment type="similarity">
    <text evidence="12">Belongs to the helicase family. PriA subfamily.</text>
</comment>
<keyword evidence="6 12" id="KW-0347">Helicase</keyword>
<dbReference type="NCBIfam" id="TIGR00595">
    <property type="entry name" value="priA"/>
    <property type="match status" value="1"/>
</dbReference>
<dbReference type="GO" id="GO:0006270">
    <property type="term" value="P:DNA replication initiation"/>
    <property type="evidence" value="ECO:0007669"/>
    <property type="project" value="TreeGrafter"/>
</dbReference>